<keyword evidence="4" id="KW-1185">Reference proteome</keyword>
<feature type="domain" description="DUF7144" evidence="2">
    <location>
        <begin position="20"/>
        <end position="132"/>
    </location>
</feature>
<sequence length="136" mass="14711">MATTTRHRSEEATAAARGLVAFAAVMLFIGGLLDLFRGIMAIGNDDIYVATPDYVFQFDLTGWGWFQLILGAVAILVSLGLFAGSVAARVAAVGLAGILIIVNFLTIPYYPFWSIVLIAVYGFIIWALCVYKPEES</sequence>
<comment type="caution">
    <text evidence="3">The sequence shown here is derived from an EMBL/GenBank/DDBJ whole genome shotgun (WGS) entry which is preliminary data.</text>
</comment>
<feature type="transmembrane region" description="Helical" evidence="1">
    <location>
        <begin position="112"/>
        <end position="131"/>
    </location>
</feature>
<gene>
    <name evidence="3" type="ORF">QCN29_08720</name>
</gene>
<dbReference type="Proteomes" id="UP001223144">
    <property type="component" value="Unassembled WGS sequence"/>
</dbReference>
<reference evidence="3 4" key="1">
    <citation type="submission" date="2023-04" db="EMBL/GenBank/DDBJ databases">
        <title>Streptomyces chengmaiensis sp. nov. isolated from the stem of mangrove plant in Hainan.</title>
        <authorList>
            <person name="Huang X."/>
            <person name="Zhou S."/>
            <person name="Chu X."/>
            <person name="Xie Y."/>
            <person name="Lin Y."/>
        </authorList>
    </citation>
    <scope>NUCLEOTIDE SEQUENCE [LARGE SCALE GENOMIC DNA]</scope>
    <source>
        <strain evidence="3 4">HNM0663</strain>
    </source>
</reference>
<dbReference type="Pfam" id="PF23636">
    <property type="entry name" value="DUF7144"/>
    <property type="match status" value="1"/>
</dbReference>
<feature type="transmembrane region" description="Helical" evidence="1">
    <location>
        <begin position="90"/>
        <end position="106"/>
    </location>
</feature>
<organism evidence="3 4">
    <name type="scientific">Streptomyces chengmaiensis</name>
    <dbReference type="NCBI Taxonomy" id="3040919"/>
    <lineage>
        <taxon>Bacteria</taxon>
        <taxon>Bacillati</taxon>
        <taxon>Actinomycetota</taxon>
        <taxon>Actinomycetes</taxon>
        <taxon>Kitasatosporales</taxon>
        <taxon>Streptomycetaceae</taxon>
        <taxon>Streptomyces</taxon>
    </lineage>
</organism>
<evidence type="ECO:0000259" key="2">
    <source>
        <dbReference type="Pfam" id="PF23636"/>
    </source>
</evidence>
<dbReference type="RefSeq" id="WP_240134654.1">
    <property type="nucleotide sequence ID" value="NZ_JARWBG010000007.1"/>
</dbReference>
<evidence type="ECO:0000313" key="4">
    <source>
        <dbReference type="Proteomes" id="UP001223144"/>
    </source>
</evidence>
<proteinExistence type="predicted"/>
<protein>
    <recommendedName>
        <fullName evidence="2">DUF7144 domain-containing protein</fullName>
    </recommendedName>
</protein>
<dbReference type="EMBL" id="JARWBG010000007">
    <property type="protein sequence ID" value="MDH2388868.1"/>
    <property type="molecule type" value="Genomic_DNA"/>
</dbReference>
<accession>A0ABT6HJJ1</accession>
<keyword evidence="1" id="KW-0812">Transmembrane</keyword>
<keyword evidence="1" id="KW-1133">Transmembrane helix</keyword>
<evidence type="ECO:0000313" key="3">
    <source>
        <dbReference type="EMBL" id="MDH2388868.1"/>
    </source>
</evidence>
<feature type="transmembrane region" description="Helical" evidence="1">
    <location>
        <begin position="63"/>
        <end position="83"/>
    </location>
</feature>
<dbReference type="InterPro" id="IPR055568">
    <property type="entry name" value="DUF7144"/>
</dbReference>
<name>A0ABT6HJJ1_9ACTN</name>
<keyword evidence="1" id="KW-0472">Membrane</keyword>
<feature type="transmembrane region" description="Helical" evidence="1">
    <location>
        <begin position="20"/>
        <end position="43"/>
    </location>
</feature>
<evidence type="ECO:0000256" key="1">
    <source>
        <dbReference type="SAM" id="Phobius"/>
    </source>
</evidence>